<dbReference type="GO" id="GO:0003995">
    <property type="term" value="F:acyl-CoA dehydrogenase activity"/>
    <property type="evidence" value="ECO:0007669"/>
    <property type="project" value="TreeGrafter"/>
</dbReference>
<dbReference type="InterPro" id="IPR006091">
    <property type="entry name" value="Acyl-CoA_Oxase/DH_mid-dom"/>
</dbReference>
<dbReference type="SUPFAM" id="SSF56645">
    <property type="entry name" value="Acyl-CoA dehydrogenase NM domain-like"/>
    <property type="match status" value="1"/>
</dbReference>
<keyword evidence="6" id="KW-0809">Transit peptide</keyword>
<dbReference type="Pfam" id="PF00441">
    <property type="entry name" value="Acyl-CoA_dh_1"/>
    <property type="match status" value="1"/>
</dbReference>
<organism evidence="14 15">
    <name type="scientific">Macrostomum lignano</name>
    <dbReference type="NCBI Taxonomy" id="282301"/>
    <lineage>
        <taxon>Eukaryota</taxon>
        <taxon>Metazoa</taxon>
        <taxon>Spiralia</taxon>
        <taxon>Lophotrochozoa</taxon>
        <taxon>Platyhelminthes</taxon>
        <taxon>Rhabditophora</taxon>
        <taxon>Macrostomorpha</taxon>
        <taxon>Macrostomida</taxon>
        <taxon>Macrostomidae</taxon>
        <taxon>Macrostomum</taxon>
    </lineage>
</organism>
<keyword evidence="8" id="KW-0496">Mitochondrion</keyword>
<comment type="caution">
    <text evidence="14">The sequence shown here is derived from an EMBL/GenBank/DDBJ whole genome shotgun (WGS) entry which is preliminary data.</text>
</comment>
<dbReference type="Proteomes" id="UP000215902">
    <property type="component" value="Unassembled WGS sequence"/>
</dbReference>
<evidence type="ECO:0008006" key="16">
    <source>
        <dbReference type="Google" id="ProtNLM"/>
    </source>
</evidence>
<dbReference type="InterPro" id="IPR046373">
    <property type="entry name" value="Acyl-CoA_Oxase/DH_mid-dom_sf"/>
</dbReference>
<evidence type="ECO:0000259" key="13">
    <source>
        <dbReference type="Pfam" id="PF21343"/>
    </source>
</evidence>
<evidence type="ECO:0000256" key="10">
    <source>
        <dbReference type="SAM" id="MobiDB-lite"/>
    </source>
</evidence>
<comment type="cofactor">
    <cofactor evidence="1 9">
        <name>FAD</name>
        <dbReference type="ChEBI" id="CHEBI:57692"/>
    </cofactor>
</comment>
<feature type="domain" description="ACAD9/ACADV-like C-terminal" evidence="13">
    <location>
        <begin position="535"/>
        <end position="654"/>
    </location>
</feature>
<evidence type="ECO:0000256" key="9">
    <source>
        <dbReference type="RuleBase" id="RU362125"/>
    </source>
</evidence>
<dbReference type="GO" id="GO:0005739">
    <property type="term" value="C:mitochondrion"/>
    <property type="evidence" value="ECO:0007669"/>
    <property type="project" value="UniProtKB-SubCell"/>
</dbReference>
<dbReference type="InterPro" id="IPR036250">
    <property type="entry name" value="AcylCo_DH-like_C"/>
</dbReference>
<dbReference type="Gene3D" id="1.20.140.10">
    <property type="entry name" value="Butyryl-CoA Dehydrogenase, subunit A, domain 3"/>
    <property type="match status" value="2"/>
</dbReference>
<dbReference type="InterPro" id="IPR009100">
    <property type="entry name" value="AcylCoA_DH/oxidase_NM_dom_sf"/>
</dbReference>
<dbReference type="SUPFAM" id="SSF47203">
    <property type="entry name" value="Acyl-CoA dehydrogenase C-terminal domain-like"/>
    <property type="match status" value="1"/>
</dbReference>
<evidence type="ECO:0000313" key="15">
    <source>
        <dbReference type="Proteomes" id="UP000215902"/>
    </source>
</evidence>
<evidence type="ECO:0000256" key="2">
    <source>
        <dbReference type="ARBA" id="ARBA00004173"/>
    </source>
</evidence>
<dbReference type="GO" id="GO:0006631">
    <property type="term" value="P:fatty acid metabolic process"/>
    <property type="evidence" value="ECO:0007669"/>
    <property type="project" value="UniProtKB-ARBA"/>
</dbReference>
<evidence type="ECO:0000313" key="14">
    <source>
        <dbReference type="EMBL" id="PAA69770.1"/>
    </source>
</evidence>
<keyword evidence="7 9" id="KW-0560">Oxidoreductase</keyword>
<comment type="similarity">
    <text evidence="3 9">Belongs to the acyl-CoA dehydrogenase family.</text>
</comment>
<name>A0A267F7M2_9PLAT</name>
<dbReference type="InterPro" id="IPR037069">
    <property type="entry name" value="AcylCoA_DH/ox_N_sf"/>
</dbReference>
<dbReference type="Gene3D" id="1.10.540.10">
    <property type="entry name" value="Acyl-CoA dehydrogenase/oxidase, N-terminal domain"/>
    <property type="match status" value="1"/>
</dbReference>
<evidence type="ECO:0000256" key="6">
    <source>
        <dbReference type="ARBA" id="ARBA00022946"/>
    </source>
</evidence>
<protein>
    <recommendedName>
        <fullName evidence="16">Acyl-CoA_dh_1 domain-containing protein</fullName>
    </recommendedName>
</protein>
<evidence type="ECO:0000256" key="5">
    <source>
        <dbReference type="ARBA" id="ARBA00022827"/>
    </source>
</evidence>
<keyword evidence="15" id="KW-1185">Reference proteome</keyword>
<dbReference type="PANTHER" id="PTHR43884:SF9">
    <property type="entry name" value="COMPLEX I ASSEMBLY FACTOR ACAD9, MITOCHONDRIAL"/>
    <property type="match status" value="1"/>
</dbReference>
<dbReference type="InterPro" id="IPR009075">
    <property type="entry name" value="AcylCo_DH/oxidase_C"/>
</dbReference>
<dbReference type="Gene3D" id="2.40.110.10">
    <property type="entry name" value="Butyryl-CoA Dehydrogenase, subunit A, domain 2"/>
    <property type="match status" value="1"/>
</dbReference>
<dbReference type="InterPro" id="IPR049448">
    <property type="entry name" value="ACAD9/ACADV-like_C"/>
</dbReference>
<evidence type="ECO:0000256" key="4">
    <source>
        <dbReference type="ARBA" id="ARBA00022630"/>
    </source>
</evidence>
<evidence type="ECO:0000259" key="12">
    <source>
        <dbReference type="Pfam" id="PF02770"/>
    </source>
</evidence>
<accession>A0A267F7M2</accession>
<keyword evidence="4 9" id="KW-0285">Flavoprotein</keyword>
<dbReference type="PANTHER" id="PTHR43884">
    <property type="entry name" value="ACYL-COA DEHYDROGENASE"/>
    <property type="match status" value="1"/>
</dbReference>
<feature type="domain" description="Acyl-CoA dehydrogenase/oxidase C-terminal" evidence="11">
    <location>
        <begin position="336"/>
        <end position="470"/>
    </location>
</feature>
<dbReference type="STRING" id="282301.A0A267F7M2"/>
<keyword evidence="5 9" id="KW-0274">FAD</keyword>
<dbReference type="EMBL" id="NIVC01001293">
    <property type="protein sequence ID" value="PAA69770.1"/>
    <property type="molecule type" value="Genomic_DNA"/>
</dbReference>
<dbReference type="AlphaFoldDB" id="A0A267F7M2"/>
<reference evidence="14 15" key="1">
    <citation type="submission" date="2017-06" db="EMBL/GenBank/DDBJ databases">
        <title>A platform for efficient transgenesis in Macrostomum lignano, a flatworm model organism for stem cell research.</title>
        <authorList>
            <person name="Berezikov E."/>
        </authorList>
    </citation>
    <scope>NUCLEOTIDE SEQUENCE [LARGE SCALE GENOMIC DNA]</scope>
    <source>
        <strain evidence="14">DV1</strain>
        <tissue evidence="14">Whole organism</tissue>
    </source>
</reference>
<feature type="domain" description="Acyl-CoA oxidase/dehydrogenase middle" evidence="12">
    <location>
        <begin position="212"/>
        <end position="324"/>
    </location>
</feature>
<dbReference type="GO" id="GO:0050660">
    <property type="term" value="F:flavin adenine dinucleotide binding"/>
    <property type="evidence" value="ECO:0007669"/>
    <property type="project" value="InterPro"/>
</dbReference>
<dbReference type="OrthoDB" id="2588832at2759"/>
<gene>
    <name evidence="14" type="ORF">BOX15_Mlig033791g1</name>
</gene>
<dbReference type="Pfam" id="PF21343">
    <property type="entry name" value="ACAD9-ACADV_C"/>
    <property type="match status" value="1"/>
</dbReference>
<comment type="subcellular location">
    <subcellularLocation>
        <location evidence="2">Mitochondrion</location>
    </subcellularLocation>
</comment>
<evidence type="ECO:0000256" key="7">
    <source>
        <dbReference type="ARBA" id="ARBA00023002"/>
    </source>
</evidence>
<feature type="region of interest" description="Disordered" evidence="10">
    <location>
        <begin position="40"/>
        <end position="60"/>
    </location>
</feature>
<evidence type="ECO:0000259" key="11">
    <source>
        <dbReference type="Pfam" id="PF00441"/>
    </source>
</evidence>
<sequence length="666" mass="71356">MLSTTVRHLRQCVLKKCLLSSPLHQKQFCYKSLAAISKNGQRRDMSTEPSTATASAESTSLSDAKSAELASAGDQELEPCILGLFAGKVNKNLTIYPELDSVEEIDAVHKTVEPVETFFEEHVNSSELDTQAEFLPPPLLAGLRQLNLFNTASSLSAVAQARLSECLSADASIELTLRAHNSLGVRALLEGAKPELLHRLGGALASGERIAAFCLTEPCGGGAFAQPKSAIQCKATLDTDGCNWRLNGTKIWVANAPVADAFVVLAATDAPAEKPVTDSAADKPRTGITAFLVERDQPGVSVGPREVGLGVRSAAVGALHLNNVIVSDASVLGELGEGHRLVRRVVTAGRIAAGAAAVGSLKRQIGQVAEQCKVRRTGGLPPLAEYPMVQRRLARMAGMTYAAESVTYLLAFLSDQFPEADLSPEAAALQLLSSRAAVTGATDVAALAGGRSVASREFPYERQLRDALTLAGVDSSPDAVRLQLSGRGVKYAASVSADSAYRFLSARSVLSKWRIMNEINVAGETHNLAVHWHHSLAGIANTLEIHIGAFTRAVRGCLFYYREDLPKQQLLMQRIADCSVDIFTLMACCARASRSKSIGLRSADIEMDLVTMLSKEASVRLENNLAGLDIERLYTRHADSEFGRISDFTCKFGGYAVDHAVSRNWN</sequence>
<feature type="compositionally biased region" description="Low complexity" evidence="10">
    <location>
        <begin position="47"/>
        <end position="60"/>
    </location>
</feature>
<evidence type="ECO:0000256" key="3">
    <source>
        <dbReference type="ARBA" id="ARBA00009347"/>
    </source>
</evidence>
<proteinExistence type="inferred from homology"/>
<evidence type="ECO:0000256" key="1">
    <source>
        <dbReference type="ARBA" id="ARBA00001974"/>
    </source>
</evidence>
<dbReference type="Pfam" id="PF02770">
    <property type="entry name" value="Acyl-CoA_dh_M"/>
    <property type="match status" value="1"/>
</dbReference>
<evidence type="ECO:0000256" key="8">
    <source>
        <dbReference type="ARBA" id="ARBA00023128"/>
    </source>
</evidence>